<evidence type="ECO:0000313" key="1">
    <source>
        <dbReference type="EMBL" id="SEN61679.1"/>
    </source>
</evidence>
<evidence type="ECO:0008006" key="3">
    <source>
        <dbReference type="Google" id="ProtNLM"/>
    </source>
</evidence>
<organism evidence="1 2">
    <name type="scientific">Actinacidiphila rubida</name>
    <dbReference type="NCBI Taxonomy" id="310780"/>
    <lineage>
        <taxon>Bacteria</taxon>
        <taxon>Bacillati</taxon>
        <taxon>Actinomycetota</taxon>
        <taxon>Actinomycetes</taxon>
        <taxon>Kitasatosporales</taxon>
        <taxon>Streptomycetaceae</taxon>
        <taxon>Actinacidiphila</taxon>
    </lineage>
</organism>
<sequence length="222" mass="23108">MDESQAVESVESVDRVTTTDGVRTVDGVDTVFAVSDALRRQHTAYVTSEGAAWLASASAFPRSVAALWSARPSTPSVLPCGIAFDAVSVPALFGRRLLEQLWASGPGSGPAAVHRGRVLLLVAPGTAQRLPSLLAWEEWADRVPPLMCHGAGDAVTLPALYGPPDGRRGTDAASRWVVAPDTRSPWLPGADVLLWACVRAARNAAAGPENTAPVLVSAPGTA</sequence>
<evidence type="ECO:0000313" key="2">
    <source>
        <dbReference type="Proteomes" id="UP000181951"/>
    </source>
</evidence>
<accession>A0A1H8HZK0</accession>
<dbReference type="AlphaFoldDB" id="A0A1H8HZK0"/>
<reference evidence="1 2" key="1">
    <citation type="submission" date="2016-10" db="EMBL/GenBank/DDBJ databases">
        <authorList>
            <person name="de Groot N.N."/>
        </authorList>
    </citation>
    <scope>NUCLEOTIDE SEQUENCE [LARGE SCALE GENOMIC DNA]</scope>
    <source>
        <strain evidence="1 2">CGMCC 4.2026</strain>
    </source>
</reference>
<proteinExistence type="predicted"/>
<name>A0A1H8HZK0_9ACTN</name>
<dbReference type="EMBL" id="FODD01000007">
    <property type="protein sequence ID" value="SEN61679.1"/>
    <property type="molecule type" value="Genomic_DNA"/>
</dbReference>
<keyword evidence="2" id="KW-1185">Reference proteome</keyword>
<gene>
    <name evidence="1" type="ORF">SAMN05216267_1007136</name>
</gene>
<dbReference type="Proteomes" id="UP000181951">
    <property type="component" value="Unassembled WGS sequence"/>
</dbReference>
<dbReference type="STRING" id="310780.SAMN05216267_1007136"/>
<protein>
    <recommendedName>
        <fullName evidence="3">DNA primase/polymerase bifunctional N-terminal domain-containing protein</fullName>
    </recommendedName>
</protein>